<dbReference type="PANTHER" id="PTHR22550">
    <property type="entry name" value="SPORE GERMINATION PROTEIN"/>
    <property type="match status" value="1"/>
</dbReference>
<name>A0A2N5P7B8_MEDGN</name>
<dbReference type="EMBL" id="QRIA01000007">
    <property type="protein sequence ID" value="RHG19574.1"/>
    <property type="molecule type" value="Genomic_DNA"/>
</dbReference>
<protein>
    <submittedName>
        <fullName evidence="9">Spore germination protein</fullName>
    </submittedName>
</protein>
<dbReference type="EMBL" id="JAJBNC010000020">
    <property type="protein sequence ID" value="MCB5494593.1"/>
    <property type="molecule type" value="Genomic_DNA"/>
</dbReference>
<evidence type="ECO:0000313" key="9">
    <source>
        <dbReference type="EMBL" id="NSI18864.1"/>
    </source>
</evidence>
<evidence type="ECO:0000256" key="2">
    <source>
        <dbReference type="ARBA" id="ARBA00023136"/>
    </source>
</evidence>
<dbReference type="Pfam" id="PF03323">
    <property type="entry name" value="GerA"/>
    <property type="match status" value="1"/>
</dbReference>
<dbReference type="Proteomes" id="UP001149331">
    <property type="component" value="Unassembled WGS sequence"/>
</dbReference>
<evidence type="ECO:0000313" key="7">
    <source>
        <dbReference type="EMBL" id="MDB8738027.1"/>
    </source>
</evidence>
<reference evidence="9" key="2">
    <citation type="journal article" date="2020" name="Cell Host Microbe">
        <title>Functional and Genomic Variation between Human-Derived Isolates of Lachnospiraceae Reveals Inter- and Intra-Species Diversity.</title>
        <authorList>
            <person name="Sorbara M.T."/>
            <person name="Littmann E.R."/>
            <person name="Fontana E."/>
            <person name="Moody T.U."/>
            <person name="Kohout C.E."/>
            <person name="Gjonbalaj M."/>
            <person name="Eaton V."/>
            <person name="Seok R."/>
            <person name="Leiner I.M."/>
            <person name="Pamer E.G."/>
        </authorList>
    </citation>
    <scope>NUCLEOTIDE SEQUENCE</scope>
    <source>
        <strain evidence="11">MSK.11.9</strain>
        <strain evidence="10">MSK.15.32</strain>
        <strain evidence="9">MSK.22.53</strain>
    </source>
</reference>
<evidence type="ECO:0000313" key="17">
    <source>
        <dbReference type="EMBL" id="RHG87621.1"/>
    </source>
</evidence>
<feature type="transmembrane region" description="Helical" evidence="3">
    <location>
        <begin position="363"/>
        <end position="381"/>
    </location>
</feature>
<evidence type="ECO:0000313" key="20">
    <source>
        <dbReference type="Proteomes" id="UP000283834"/>
    </source>
</evidence>
<evidence type="ECO:0000313" key="19">
    <source>
        <dbReference type="Proteomes" id="UP000260808"/>
    </source>
</evidence>
<dbReference type="EMBL" id="QRWQ01000002">
    <property type="protein sequence ID" value="RGT41440.1"/>
    <property type="molecule type" value="Genomic_DNA"/>
</dbReference>
<dbReference type="EMBL" id="QSIR01000002">
    <property type="protein sequence ID" value="RHD08870.1"/>
    <property type="molecule type" value="Genomic_DNA"/>
</dbReference>
<dbReference type="EMBL" id="QRTJ01000055">
    <property type="protein sequence ID" value="RGQ59884.1"/>
    <property type="molecule type" value="Genomic_DNA"/>
</dbReference>
<evidence type="ECO:0000313" key="12">
    <source>
        <dbReference type="EMBL" id="RGM24905.1"/>
    </source>
</evidence>
<reference evidence="19 20" key="1">
    <citation type="submission" date="2018-08" db="EMBL/GenBank/DDBJ databases">
        <title>A genome reference for cultivated species of the human gut microbiota.</title>
        <authorList>
            <person name="Zou Y."/>
            <person name="Xue W."/>
            <person name="Luo G."/>
        </authorList>
    </citation>
    <scope>NUCLEOTIDE SEQUENCE [LARGE SCALE GENOMIC DNA]</scope>
    <source>
        <strain evidence="14 20">AF19-16AC</strain>
        <strain evidence="13 25">AF27-4BH</strain>
        <strain evidence="18 22">AM12-54</strain>
        <strain evidence="17 21">AM21-18</strain>
        <strain evidence="16 24">AM22-7AC</strain>
        <strain evidence="15 23">AM32-6</strain>
        <strain evidence="12 19">TF01-20-2</strain>
    </source>
</reference>
<dbReference type="EMBL" id="JAAIRM010000007">
    <property type="protein sequence ID" value="NSI18864.1"/>
    <property type="molecule type" value="Genomic_DNA"/>
</dbReference>
<dbReference type="GO" id="GO:0016020">
    <property type="term" value="C:membrane"/>
    <property type="evidence" value="ECO:0007669"/>
    <property type="project" value="InterPro"/>
</dbReference>
<feature type="transmembrane region" description="Helical" evidence="3">
    <location>
        <begin position="413"/>
        <end position="440"/>
    </location>
</feature>
<dbReference type="EMBL" id="JAPZEG010000001">
    <property type="protein sequence ID" value="MDE1202282.1"/>
    <property type="molecule type" value="Genomic_DNA"/>
</dbReference>
<reference evidence="4" key="4">
    <citation type="submission" date="2021-10" db="EMBL/GenBank/DDBJ databases">
        <title>Collection of gut derived symbiotic bacterial strains cultured from healthy donors.</title>
        <authorList>
            <person name="Lin H."/>
            <person name="Littmann E."/>
            <person name="Claire K."/>
            <person name="Pamer E."/>
        </authorList>
    </citation>
    <scope>NUCLEOTIDE SEQUENCE</scope>
    <source>
        <strain evidence="5">MSK.23.18</strain>
        <strain evidence="4">MSK.23.4</strain>
    </source>
</reference>
<dbReference type="EMBL" id="JAQMLA010000004">
    <property type="protein sequence ID" value="MDB8685528.1"/>
    <property type="molecule type" value="Genomic_DNA"/>
</dbReference>
<reference evidence="8" key="5">
    <citation type="submission" date="2022-12" db="EMBL/GenBank/DDBJ databases">
        <title>Genome of R. gnavus strain RSHDN_120.</title>
        <authorList>
            <person name="Abdugheni R."/>
        </authorList>
    </citation>
    <scope>NUCLEOTIDE SEQUENCE</scope>
    <source>
        <strain evidence="8">RSHDN_120</strain>
    </source>
</reference>
<dbReference type="Proteomes" id="UP000285697">
    <property type="component" value="Unassembled WGS sequence"/>
</dbReference>
<comment type="caution">
    <text evidence="9">The sequence shown here is derived from an EMBL/GenBank/DDBJ whole genome shotgun (WGS) entry which is preliminary data.</text>
</comment>
<dbReference type="Proteomes" id="UP001297422">
    <property type="component" value="Unassembled WGS sequence"/>
</dbReference>
<dbReference type="EMBL" id="JAAIRY010000001">
    <property type="protein sequence ID" value="NSI63992.1"/>
    <property type="molecule type" value="Genomic_DNA"/>
</dbReference>
<evidence type="ECO:0000313" key="14">
    <source>
        <dbReference type="EMBL" id="RGT41440.1"/>
    </source>
</evidence>
<evidence type="ECO:0000313" key="22">
    <source>
        <dbReference type="Proteomes" id="UP000283992"/>
    </source>
</evidence>
<evidence type="ECO:0000313" key="24">
    <source>
        <dbReference type="Proteomes" id="UP000285697"/>
    </source>
</evidence>
<evidence type="ECO:0000313" key="25">
    <source>
        <dbReference type="Proteomes" id="UP000286137"/>
    </source>
</evidence>
<dbReference type="EMBL" id="JAAIRV010000002">
    <property type="protein sequence ID" value="NSI57146.1"/>
    <property type="molecule type" value="Genomic_DNA"/>
</dbReference>
<dbReference type="Proteomes" id="UP000284472">
    <property type="component" value="Unassembled WGS sequence"/>
</dbReference>
<proteinExistence type="inferred from homology"/>
<evidence type="ECO:0000313" key="15">
    <source>
        <dbReference type="EMBL" id="RHD08870.1"/>
    </source>
</evidence>
<evidence type="ECO:0000313" key="21">
    <source>
        <dbReference type="Proteomes" id="UP000283981"/>
    </source>
</evidence>
<evidence type="ECO:0000313" key="16">
    <source>
        <dbReference type="EMBL" id="RHG19574.1"/>
    </source>
</evidence>
<dbReference type="Proteomes" id="UP000283981">
    <property type="component" value="Unassembled WGS sequence"/>
</dbReference>
<dbReference type="Proteomes" id="UP000286137">
    <property type="component" value="Unassembled WGS sequence"/>
</dbReference>
<evidence type="ECO:0000313" key="13">
    <source>
        <dbReference type="EMBL" id="RGQ59884.1"/>
    </source>
</evidence>
<accession>A0A2N5P7B8</accession>
<reference evidence="6" key="6">
    <citation type="submission" date="2023-01" db="EMBL/GenBank/DDBJ databases">
        <title>Human gut microbiome strain richness.</title>
        <authorList>
            <person name="Chen-Liaw A."/>
        </authorList>
    </citation>
    <scope>NUCLEOTIDE SEQUENCE</scope>
    <source>
        <strain evidence="7">1001217st1_A9_1001217B_191108</strain>
        <strain evidence="6">RTP21484st1_H11_RTP21484_190118</strain>
    </source>
</reference>
<gene>
    <name evidence="18" type="ORF">DW142_06020</name>
    <name evidence="17" type="ORF">DW243_03005</name>
    <name evidence="16" type="ORF">DW270_07035</name>
    <name evidence="15" type="ORF">DW812_02105</name>
    <name evidence="14" type="ORF">DWX36_03580</name>
    <name evidence="13" type="ORF">DWY88_16570</name>
    <name evidence="12" type="ORF">DXC31_03415</name>
    <name evidence="9" type="ORF">G4958_05775</name>
    <name evidence="11" type="ORF">G4981_01545</name>
    <name evidence="10" type="ORF">G4993_01835</name>
    <name evidence="5" type="ORF">LIQ08_00260</name>
    <name evidence="4" type="ORF">LIQ10_12745</name>
    <name evidence="8" type="ORF">O4N78_01590</name>
    <name evidence="7" type="ORF">PNU63_04420</name>
    <name evidence="6" type="ORF">PNW85_02380</name>
</gene>
<dbReference type="InterPro" id="IPR050768">
    <property type="entry name" value="UPF0353/GerABKA_families"/>
</dbReference>
<dbReference type="GO" id="GO:0009847">
    <property type="term" value="P:spore germination"/>
    <property type="evidence" value="ECO:0007669"/>
    <property type="project" value="InterPro"/>
</dbReference>
<evidence type="ECO:0000313" key="5">
    <source>
        <dbReference type="EMBL" id="MCB5617604.1"/>
    </source>
</evidence>
<dbReference type="Proteomes" id="UP001211731">
    <property type="component" value="Unassembled WGS sequence"/>
</dbReference>
<evidence type="ECO:0000313" key="10">
    <source>
        <dbReference type="EMBL" id="NSI57146.1"/>
    </source>
</evidence>
<dbReference type="RefSeq" id="WP_004840826.1">
    <property type="nucleotide sequence ID" value="NZ_AP031446.1"/>
</dbReference>
<feature type="transmembrane region" description="Helical" evidence="3">
    <location>
        <begin position="330"/>
        <end position="351"/>
    </location>
</feature>
<reference evidence="9" key="3">
    <citation type="submission" date="2020-02" db="EMBL/GenBank/DDBJ databases">
        <authorList>
            <person name="Littmann E."/>
            <person name="Sorbara M."/>
        </authorList>
    </citation>
    <scope>NUCLEOTIDE SEQUENCE</scope>
    <source>
        <strain evidence="11">MSK.11.9</strain>
        <strain evidence="10">MSK.15.32</strain>
        <strain evidence="9">MSK.22.53</strain>
    </source>
</reference>
<evidence type="ECO:0000313" key="18">
    <source>
        <dbReference type="EMBL" id="RHJ14161.1"/>
    </source>
</evidence>
<comment type="similarity">
    <text evidence="1">Belongs to the GerABKA family.</text>
</comment>
<evidence type="ECO:0000313" key="26">
    <source>
        <dbReference type="Proteomes" id="UP001296643"/>
    </source>
</evidence>
<evidence type="ECO:0000313" key="8">
    <source>
        <dbReference type="EMBL" id="MDE1202282.1"/>
    </source>
</evidence>
<dbReference type="GeneID" id="57432220"/>
<dbReference type="InterPro" id="IPR004995">
    <property type="entry name" value="Spore_Ger"/>
</dbReference>
<dbReference type="Proteomes" id="UP000283992">
    <property type="component" value="Unassembled WGS sequence"/>
</dbReference>
<evidence type="ECO:0000313" key="6">
    <source>
        <dbReference type="EMBL" id="MDB8685528.1"/>
    </source>
</evidence>
<dbReference type="Proteomes" id="UP001296643">
    <property type="component" value="Unassembled WGS sequence"/>
</dbReference>
<dbReference type="EMBL" id="QSSX01000005">
    <property type="protein sequence ID" value="RGM24905.1"/>
    <property type="molecule type" value="Genomic_DNA"/>
</dbReference>
<evidence type="ECO:0000256" key="1">
    <source>
        <dbReference type="ARBA" id="ARBA00005278"/>
    </source>
</evidence>
<dbReference type="EMBL" id="QRLN01000006">
    <property type="protein sequence ID" value="RHJ14161.1"/>
    <property type="molecule type" value="Genomic_DNA"/>
</dbReference>
<dbReference type="EMBL" id="JAJBOM010000001">
    <property type="protein sequence ID" value="MCB5617604.1"/>
    <property type="molecule type" value="Genomic_DNA"/>
</dbReference>
<dbReference type="Proteomes" id="UP001212160">
    <property type="component" value="Unassembled WGS sequence"/>
</dbReference>
<dbReference type="EMBL" id="JAQMLR010000003">
    <property type="protein sequence ID" value="MDB8738027.1"/>
    <property type="molecule type" value="Genomic_DNA"/>
</dbReference>
<keyword evidence="2 3" id="KW-0472">Membrane</keyword>
<keyword evidence="3" id="KW-1133">Transmembrane helix</keyword>
<dbReference type="PIRSF" id="PIRSF005690">
    <property type="entry name" value="GerBA"/>
    <property type="match status" value="1"/>
</dbReference>
<evidence type="ECO:0000313" key="4">
    <source>
        <dbReference type="EMBL" id="MCB5494593.1"/>
    </source>
</evidence>
<evidence type="ECO:0000256" key="3">
    <source>
        <dbReference type="SAM" id="Phobius"/>
    </source>
</evidence>
<dbReference type="Proteomes" id="UP001296580">
    <property type="component" value="Unassembled WGS sequence"/>
</dbReference>
<dbReference type="Proteomes" id="UP000283834">
    <property type="component" value="Unassembled WGS sequence"/>
</dbReference>
<dbReference type="Proteomes" id="UP000260808">
    <property type="component" value="Unassembled WGS sequence"/>
</dbReference>
<dbReference type="STRING" id="33038.GCA_900067245_00334"/>
<dbReference type="EMBL" id="QRIS01000004">
    <property type="protein sequence ID" value="RHG87621.1"/>
    <property type="molecule type" value="Genomic_DNA"/>
</dbReference>
<dbReference type="PANTHER" id="PTHR22550:SF9">
    <property type="entry name" value="STAGE V SPORULATION PROTEIN AF"/>
    <property type="match status" value="1"/>
</dbReference>
<evidence type="ECO:0000313" key="11">
    <source>
        <dbReference type="EMBL" id="NSI63992.1"/>
    </source>
</evidence>
<dbReference type="AlphaFoldDB" id="A0A2N5P7B8"/>
<organism evidence="9 26">
    <name type="scientific">Mediterraneibacter gnavus</name>
    <name type="common">Ruminococcus gnavus</name>
    <dbReference type="NCBI Taxonomy" id="33038"/>
    <lineage>
        <taxon>Bacteria</taxon>
        <taxon>Bacillati</taxon>
        <taxon>Bacillota</taxon>
        <taxon>Clostridia</taxon>
        <taxon>Lachnospirales</taxon>
        <taxon>Lachnospiraceae</taxon>
        <taxon>Mediterraneibacter</taxon>
    </lineage>
</organism>
<keyword evidence="3" id="KW-0812">Transmembrane</keyword>
<dbReference type="Proteomes" id="UP001297370">
    <property type="component" value="Unassembled WGS sequence"/>
</dbReference>
<feature type="transmembrane region" description="Helical" evidence="3">
    <location>
        <begin position="291"/>
        <end position="310"/>
    </location>
</feature>
<dbReference type="Proteomes" id="UP001296581">
    <property type="component" value="Unassembled WGS sequence"/>
</dbReference>
<sequence>MVIKNTKKISDSFMENISYMDRTLPVGKSFDLIKRTIEIGERKAVLYFIDGFVKDEAMLKLMDSFMGVTKEAMPKEAEMFSQRHVPYIEVDVLKDFDQVLRNVLSGVTCLFIEGYAACIAIDTRTYPARSVEEPDKDKSLRGSRDGFVETIVFNTALMRRRIRDEHLIMEMTEAGQTSRTDIVICYMSDRVDKELLANVKSRIESLHIDDLKMNQQTLAEAMFKRKWFNPFPKFKFTERPDTAVACLLEGKVIILVDNSPSAMILPTSILDMIEEANDYYFPTVTGMYLKVSRAIITILTVFMTPVYLLFMMNPSWIPSMFEFTAVRDVINVPLVLQFLILELCIDGLRLAALNTPSMLSTPLSVIAGLVLGEFAVQSGWFNSEVMLYMAFVAVANYTQPNFEMGYALKFMRLILLVLTAVLDWIGFLLGCLFILCFLIFNKTLSGRNYLNIKLN</sequence>
<evidence type="ECO:0000313" key="23">
    <source>
        <dbReference type="Proteomes" id="UP000284472"/>
    </source>
</evidence>